<dbReference type="InterPro" id="IPR029071">
    <property type="entry name" value="Ubiquitin-like_domsf"/>
</dbReference>
<dbReference type="EMBL" id="MUNK01000080">
    <property type="protein sequence ID" value="OTA33131.1"/>
    <property type="molecule type" value="Genomic_DNA"/>
</dbReference>
<evidence type="ECO:0000313" key="4">
    <source>
        <dbReference type="Proteomes" id="UP000194280"/>
    </source>
</evidence>
<dbReference type="SUPFAM" id="SSF54236">
    <property type="entry name" value="Ubiquitin-like"/>
    <property type="match status" value="1"/>
</dbReference>
<proteinExistence type="predicted"/>
<dbReference type="PROSITE" id="PS50053">
    <property type="entry name" value="UBIQUITIN_2"/>
    <property type="match status" value="1"/>
</dbReference>
<dbReference type="InterPro" id="IPR022617">
    <property type="entry name" value="Rad60/SUMO-like_dom"/>
</dbReference>
<dbReference type="Proteomes" id="UP000194280">
    <property type="component" value="Unassembled WGS sequence"/>
</dbReference>
<dbReference type="Pfam" id="PF11976">
    <property type="entry name" value="Rad60-SLD"/>
    <property type="match status" value="1"/>
</dbReference>
<feature type="region of interest" description="Disordered" evidence="1">
    <location>
        <begin position="1"/>
        <end position="30"/>
    </location>
</feature>
<dbReference type="InParanoid" id="A0A1Z5TB93"/>
<dbReference type="Gene3D" id="3.10.20.90">
    <property type="entry name" value="Phosphatidylinositol 3-kinase Catalytic Subunit, Chain A, domain 1"/>
    <property type="match status" value="1"/>
</dbReference>
<evidence type="ECO:0000313" key="3">
    <source>
        <dbReference type="EMBL" id="OTA33131.1"/>
    </source>
</evidence>
<dbReference type="PANTHER" id="PTHR10562">
    <property type="entry name" value="SMALL UBIQUITIN-RELATED MODIFIER"/>
    <property type="match status" value="1"/>
</dbReference>
<evidence type="ECO:0000259" key="2">
    <source>
        <dbReference type="PROSITE" id="PS50053"/>
    </source>
</evidence>
<feature type="domain" description="Ubiquitin-like" evidence="2">
    <location>
        <begin position="33"/>
        <end position="110"/>
    </location>
</feature>
<evidence type="ECO:0000256" key="1">
    <source>
        <dbReference type="SAM" id="MobiDB-lite"/>
    </source>
</evidence>
<dbReference type="OrthoDB" id="442921at2759"/>
<comment type="caution">
    <text evidence="3">The sequence shown here is derived from an EMBL/GenBank/DDBJ whole genome shotgun (WGS) entry which is preliminary data.</text>
</comment>
<gene>
    <name evidence="3" type="ORF">BTJ68_06447</name>
</gene>
<organism evidence="3 4">
    <name type="scientific">Hortaea werneckii EXF-2000</name>
    <dbReference type="NCBI Taxonomy" id="1157616"/>
    <lineage>
        <taxon>Eukaryota</taxon>
        <taxon>Fungi</taxon>
        <taxon>Dikarya</taxon>
        <taxon>Ascomycota</taxon>
        <taxon>Pezizomycotina</taxon>
        <taxon>Dothideomycetes</taxon>
        <taxon>Dothideomycetidae</taxon>
        <taxon>Mycosphaerellales</taxon>
        <taxon>Teratosphaeriaceae</taxon>
        <taxon>Hortaea</taxon>
    </lineage>
</organism>
<name>A0A1Z5TB93_HORWE</name>
<dbReference type="STRING" id="1157616.A0A1Z5TB93"/>
<dbReference type="AlphaFoldDB" id="A0A1Z5TB93"/>
<protein>
    <recommendedName>
        <fullName evidence="2">Ubiquitin-like domain-containing protein</fullName>
    </recommendedName>
</protein>
<feature type="compositionally biased region" description="Pro residues" evidence="1">
    <location>
        <begin position="12"/>
        <end position="23"/>
    </location>
</feature>
<accession>A0A1Z5TB93</accession>
<dbReference type="VEuPathDB" id="FungiDB:BTJ68_06447"/>
<keyword evidence="4" id="KW-1185">Reference proteome</keyword>
<dbReference type="InterPro" id="IPR000626">
    <property type="entry name" value="Ubiquitin-like_dom"/>
</dbReference>
<sequence>MVSEPVEDMPYTAPPPPPPPQQPATPATAAQPDQLTLKFRDMNGFSIDFKLKPVTKLGKAMTAFSARMEKDPKELRFLSEGRRVLPEQTPLDLDLEDGDEIDVHMEQIGGHMI</sequence>
<reference evidence="3 4" key="1">
    <citation type="submission" date="2017-01" db="EMBL/GenBank/DDBJ databases">
        <title>The recent genome duplication of the halophilic yeast Hortaea werneckii: insights from long-read sequencing.</title>
        <authorList>
            <person name="Sinha S."/>
            <person name="Flibotte S."/>
            <person name="Neira M."/>
            <person name="Lenassi M."/>
            <person name="Gostincar C."/>
            <person name="Stajich J.E."/>
            <person name="Nislow C.E."/>
        </authorList>
    </citation>
    <scope>NUCLEOTIDE SEQUENCE [LARGE SCALE GENOMIC DNA]</scope>
    <source>
        <strain evidence="3 4">EXF-2000</strain>
    </source>
</reference>